<keyword evidence="3 6" id="KW-0521">NADP</keyword>
<dbReference type="EMBL" id="CP020991">
    <property type="protein sequence ID" value="AUO18400.1"/>
    <property type="molecule type" value="Genomic_DNA"/>
</dbReference>
<keyword evidence="1 6" id="KW-0808">Transferase</keyword>
<evidence type="ECO:0000256" key="5">
    <source>
        <dbReference type="ARBA" id="ARBA00047925"/>
    </source>
</evidence>
<feature type="active site" description="Proton acceptor" evidence="6">
    <location>
        <position position="78"/>
    </location>
</feature>
<dbReference type="PANTHER" id="PTHR20275:SF0">
    <property type="entry name" value="NAD KINASE"/>
    <property type="match status" value="1"/>
</dbReference>
<evidence type="ECO:0000313" key="7">
    <source>
        <dbReference type="EMBL" id="AUO18400.1"/>
    </source>
</evidence>
<keyword evidence="6" id="KW-0067">ATP-binding</keyword>
<feature type="binding site" evidence="6">
    <location>
        <begin position="78"/>
        <end position="79"/>
    </location>
    <ligand>
        <name>NAD(+)</name>
        <dbReference type="ChEBI" id="CHEBI:57540"/>
    </ligand>
</feature>
<dbReference type="EC" id="2.7.1.23" evidence="6"/>
<dbReference type="HAMAP" id="MF_00361">
    <property type="entry name" value="NAD_kinase"/>
    <property type="match status" value="1"/>
</dbReference>
<dbReference type="InterPro" id="IPR017437">
    <property type="entry name" value="ATP-NAD_kinase_PpnK-typ_C"/>
</dbReference>
<keyword evidence="8" id="KW-1185">Reference proteome</keyword>
<evidence type="ECO:0000313" key="8">
    <source>
        <dbReference type="Proteomes" id="UP000235589"/>
    </source>
</evidence>
<dbReference type="GO" id="GO:0051287">
    <property type="term" value="F:NAD binding"/>
    <property type="evidence" value="ECO:0007669"/>
    <property type="project" value="UniProtKB-ARBA"/>
</dbReference>
<dbReference type="Gene3D" id="3.40.50.10330">
    <property type="entry name" value="Probable inorganic polyphosphate/atp-NAD kinase, domain 1"/>
    <property type="match status" value="1"/>
</dbReference>
<keyword evidence="2 6" id="KW-0418">Kinase</keyword>
<dbReference type="GO" id="GO:0019674">
    <property type="term" value="P:NAD+ metabolic process"/>
    <property type="evidence" value="ECO:0007669"/>
    <property type="project" value="InterPro"/>
</dbReference>
<dbReference type="KEGG" id="mpec:B9O19_00216"/>
<protein>
    <recommendedName>
        <fullName evidence="6">NAD kinase</fullName>
        <ecNumber evidence="6">2.7.1.23</ecNumber>
    </recommendedName>
    <alternativeName>
        <fullName evidence="6">ATP-dependent NAD kinase</fullName>
    </alternativeName>
</protein>
<gene>
    <name evidence="6" type="primary">nadK</name>
    <name evidence="7" type="ORF">B9O19_00216</name>
</gene>
<dbReference type="SUPFAM" id="SSF111331">
    <property type="entry name" value="NAD kinase/diacylglycerol kinase-like"/>
    <property type="match status" value="1"/>
</dbReference>
<evidence type="ECO:0000256" key="1">
    <source>
        <dbReference type="ARBA" id="ARBA00022679"/>
    </source>
</evidence>
<feature type="binding site" evidence="6">
    <location>
        <position position="181"/>
    </location>
    <ligand>
        <name>NAD(+)</name>
        <dbReference type="ChEBI" id="CHEBI:57540"/>
    </ligand>
</feature>
<reference evidence="7 8" key="1">
    <citation type="submission" date="2017-04" db="EMBL/GenBank/DDBJ databases">
        <title>Monoglobus pectinilyticus 14 draft genome.</title>
        <authorList>
            <person name="Kim C."/>
            <person name="Rosendale D.I."/>
            <person name="Kelly W.J."/>
            <person name="Tannock G.W."/>
            <person name="Patchett M.L."/>
            <person name="Jordens J.Z."/>
        </authorList>
    </citation>
    <scope>NUCLEOTIDE SEQUENCE [LARGE SCALE GENOMIC DNA]</scope>
    <source>
        <strain evidence="7 8">14</strain>
    </source>
</reference>
<dbReference type="PANTHER" id="PTHR20275">
    <property type="entry name" value="NAD KINASE"/>
    <property type="match status" value="1"/>
</dbReference>
<name>A0A2K9NZF2_9FIRM</name>
<evidence type="ECO:0000256" key="4">
    <source>
        <dbReference type="ARBA" id="ARBA00023027"/>
    </source>
</evidence>
<dbReference type="GO" id="GO:0005737">
    <property type="term" value="C:cytoplasm"/>
    <property type="evidence" value="ECO:0007669"/>
    <property type="project" value="UniProtKB-SubCell"/>
</dbReference>
<comment type="cofactor">
    <cofactor evidence="6">
        <name>a divalent metal cation</name>
        <dbReference type="ChEBI" id="CHEBI:60240"/>
    </cofactor>
</comment>
<keyword evidence="6" id="KW-0963">Cytoplasm</keyword>
<comment type="caution">
    <text evidence="6">Lacks conserved residue(s) required for the propagation of feature annotation.</text>
</comment>
<dbReference type="Pfam" id="PF20143">
    <property type="entry name" value="NAD_kinase_C"/>
    <property type="match status" value="1"/>
</dbReference>
<dbReference type="Proteomes" id="UP000235589">
    <property type="component" value="Chromosome"/>
</dbReference>
<dbReference type="InterPro" id="IPR016064">
    <property type="entry name" value="NAD/diacylglycerol_kinase_sf"/>
</dbReference>
<feature type="binding site" evidence="6">
    <location>
        <begin position="192"/>
        <end position="197"/>
    </location>
    <ligand>
        <name>NAD(+)</name>
        <dbReference type="ChEBI" id="CHEBI:57540"/>
    </ligand>
</feature>
<keyword evidence="6" id="KW-0547">Nucleotide-binding</keyword>
<dbReference type="InterPro" id="IPR017438">
    <property type="entry name" value="ATP-NAD_kinase_N"/>
</dbReference>
<evidence type="ECO:0000256" key="6">
    <source>
        <dbReference type="HAMAP-Rule" id="MF_00361"/>
    </source>
</evidence>
<feature type="binding site" evidence="6">
    <location>
        <begin position="152"/>
        <end position="153"/>
    </location>
    <ligand>
        <name>NAD(+)</name>
        <dbReference type="ChEBI" id="CHEBI:57540"/>
    </ligand>
</feature>
<keyword evidence="4 6" id="KW-0520">NAD</keyword>
<accession>A0A2K9NZF2</accession>
<comment type="subcellular location">
    <subcellularLocation>
        <location evidence="6">Cytoplasm</location>
    </subcellularLocation>
</comment>
<dbReference type="GO" id="GO:0005524">
    <property type="term" value="F:ATP binding"/>
    <property type="evidence" value="ECO:0007669"/>
    <property type="project" value="UniProtKB-KW"/>
</dbReference>
<evidence type="ECO:0000256" key="2">
    <source>
        <dbReference type="ARBA" id="ARBA00022777"/>
    </source>
</evidence>
<dbReference type="AlphaFoldDB" id="A0A2K9NZF2"/>
<comment type="function">
    <text evidence="6">Involved in the regulation of the intracellular balance of NAD and NADP, and is a key enzyme in the biosynthesis of NADP. Catalyzes specifically the phosphorylation on 2'-hydroxyl of the adenosine moiety of NAD to yield NADP.</text>
</comment>
<dbReference type="GO" id="GO:0006741">
    <property type="term" value="P:NADP+ biosynthetic process"/>
    <property type="evidence" value="ECO:0007669"/>
    <property type="project" value="UniProtKB-UniRule"/>
</dbReference>
<dbReference type="InterPro" id="IPR002504">
    <property type="entry name" value="NADK"/>
</dbReference>
<dbReference type="GO" id="GO:0003951">
    <property type="term" value="F:NAD+ kinase activity"/>
    <property type="evidence" value="ECO:0007669"/>
    <property type="project" value="UniProtKB-UniRule"/>
</dbReference>
<evidence type="ECO:0000256" key="3">
    <source>
        <dbReference type="ARBA" id="ARBA00022857"/>
    </source>
</evidence>
<sequence>MIYMKKISIVPNTLKDENYLETKNLIKYLSLYECKIFFEDIHKSDLYDFCKNIGINCSFVPRNILFSEANFLIALGGDGTIIEIAVDAAKYEIPIVGINVGTLGFLTQTDKGDYSAIKDVIDNNYGLTECMMLDISIISKDNQEICNFLALNDLIVTGNSYKMITTSTSVDGTNMGRYSADGLIVSTAIGSTAYSLSAGGAVMHPEVDAMIITPICPHTLKARSTVIPGNSTIEITQIPPFRTEAVARADGKIIYKFKDSSEKIRIKKSKYTTLLVKQEHTNFFDVLRNKLSD</sequence>
<dbReference type="Pfam" id="PF01513">
    <property type="entry name" value="NAD_kinase"/>
    <property type="match status" value="1"/>
</dbReference>
<dbReference type="Gene3D" id="2.60.200.30">
    <property type="entry name" value="Probable inorganic polyphosphate/atp-NAD kinase, domain 2"/>
    <property type="match status" value="1"/>
</dbReference>
<comment type="catalytic activity">
    <reaction evidence="5 6">
        <text>NAD(+) + ATP = ADP + NADP(+) + H(+)</text>
        <dbReference type="Rhea" id="RHEA:18629"/>
        <dbReference type="ChEBI" id="CHEBI:15378"/>
        <dbReference type="ChEBI" id="CHEBI:30616"/>
        <dbReference type="ChEBI" id="CHEBI:57540"/>
        <dbReference type="ChEBI" id="CHEBI:58349"/>
        <dbReference type="ChEBI" id="CHEBI:456216"/>
        <dbReference type="EC" id="2.7.1.23"/>
    </reaction>
</comment>
<feature type="binding site" evidence="6">
    <location>
        <position position="189"/>
    </location>
    <ligand>
        <name>NAD(+)</name>
        <dbReference type="ChEBI" id="CHEBI:57540"/>
    </ligand>
</feature>
<proteinExistence type="inferred from homology"/>
<comment type="similarity">
    <text evidence="6">Belongs to the NAD kinase family.</text>
</comment>
<dbReference type="GO" id="GO:0046872">
    <property type="term" value="F:metal ion binding"/>
    <property type="evidence" value="ECO:0007669"/>
    <property type="project" value="UniProtKB-UniRule"/>
</dbReference>
<organism evidence="7 8">
    <name type="scientific">Monoglobus pectinilyticus</name>
    <dbReference type="NCBI Taxonomy" id="1981510"/>
    <lineage>
        <taxon>Bacteria</taxon>
        <taxon>Bacillati</taxon>
        <taxon>Bacillota</taxon>
        <taxon>Clostridia</taxon>
        <taxon>Monoglobales</taxon>
        <taxon>Monoglobaceae</taxon>
        <taxon>Monoglobus</taxon>
    </lineage>
</organism>